<accession>A0A0M5M3R6</accession>
<dbReference type="Pfam" id="PF07739">
    <property type="entry name" value="TipAS"/>
    <property type="match status" value="1"/>
</dbReference>
<evidence type="ECO:0000313" key="2">
    <source>
        <dbReference type="EMBL" id="ALE92320.1"/>
    </source>
</evidence>
<reference evidence="3" key="1">
    <citation type="submission" date="2015-09" db="EMBL/GenBank/DDBJ databases">
        <title>Complete genome of Arthrobacter alpinus strain R3.8.</title>
        <authorList>
            <person name="See-Too W.S."/>
            <person name="Chan K.G."/>
        </authorList>
    </citation>
    <scope>NUCLEOTIDE SEQUENCE [LARGE SCALE GENOMIC DNA]</scope>
    <source>
        <strain evidence="3">R3.8</strain>
    </source>
</reference>
<dbReference type="InterPro" id="IPR012925">
    <property type="entry name" value="TipAS_dom"/>
</dbReference>
<keyword evidence="3" id="KW-1185">Reference proteome</keyword>
<dbReference type="KEGG" id="aaq:AOC05_08285"/>
<protein>
    <submittedName>
        <fullName evidence="2">Transcriptional regulator</fullName>
    </submittedName>
</protein>
<dbReference type="AlphaFoldDB" id="A0A0M5M3R6"/>
<proteinExistence type="predicted"/>
<dbReference type="OrthoDB" id="9809391at2"/>
<dbReference type="EMBL" id="CP012677">
    <property type="protein sequence ID" value="ALE92320.1"/>
    <property type="molecule type" value="Genomic_DNA"/>
</dbReference>
<dbReference type="InterPro" id="IPR036244">
    <property type="entry name" value="TipA-like_antibiotic-bd"/>
</dbReference>
<dbReference type="PATRIC" id="fig|656366.3.peg.1771"/>
<evidence type="ECO:0000313" key="3">
    <source>
        <dbReference type="Proteomes" id="UP000062833"/>
    </source>
</evidence>
<evidence type="ECO:0000259" key="1">
    <source>
        <dbReference type="Pfam" id="PF07739"/>
    </source>
</evidence>
<dbReference type="SUPFAM" id="SSF89082">
    <property type="entry name" value="Antibiotic binding domain of TipA-like multidrug resistance regulators"/>
    <property type="match status" value="1"/>
</dbReference>
<name>A0A0M5M3R6_9MICC</name>
<sequence>MTIDSLSSSYLNECRQALNEEQTQSLAANNHWENVDRPLVHADWDALYKRMSPLVASADPGSKQIQTLIAVHYEIACRFYVPTARAYVGMALHYQEDADMAAFHNAYHSDMVPFLADAMSIYAQTSLR</sequence>
<dbReference type="RefSeq" id="WP_062006820.1">
    <property type="nucleotide sequence ID" value="NZ_CP012677.1"/>
</dbReference>
<gene>
    <name evidence="2" type="ORF">AOC05_08285</name>
</gene>
<dbReference type="Gene3D" id="1.10.490.50">
    <property type="entry name" value="Antibiotic binding domain of TipA-like multidrug resistance regulators"/>
    <property type="match status" value="1"/>
</dbReference>
<feature type="domain" description="TipAS antibiotic-recognition" evidence="1">
    <location>
        <begin position="19"/>
        <end position="122"/>
    </location>
</feature>
<dbReference type="Proteomes" id="UP000062833">
    <property type="component" value="Chromosome"/>
</dbReference>
<organism evidence="2 3">
    <name type="scientific">Arthrobacter alpinus</name>
    <dbReference type="NCBI Taxonomy" id="656366"/>
    <lineage>
        <taxon>Bacteria</taxon>
        <taxon>Bacillati</taxon>
        <taxon>Actinomycetota</taxon>
        <taxon>Actinomycetes</taxon>
        <taxon>Micrococcales</taxon>
        <taxon>Micrococcaceae</taxon>
        <taxon>Arthrobacter</taxon>
    </lineage>
</organism>